<feature type="compositionally biased region" description="Basic residues" evidence="8">
    <location>
        <begin position="27"/>
        <end position="40"/>
    </location>
</feature>
<gene>
    <name evidence="10" type="ORF">BU14_1385s0001</name>
</gene>
<keyword evidence="1" id="KW-0723">Serine/threonine-protein kinase</keyword>
<evidence type="ECO:0000256" key="7">
    <source>
        <dbReference type="PROSITE-ProRule" id="PRU10141"/>
    </source>
</evidence>
<dbReference type="InterPro" id="IPR017441">
    <property type="entry name" value="Protein_kinase_ATP_BS"/>
</dbReference>
<dbReference type="AlphaFoldDB" id="A0A1X6NLZ8"/>
<dbReference type="InterPro" id="IPR011009">
    <property type="entry name" value="Kinase-like_dom_sf"/>
</dbReference>
<name>A0A1X6NLZ8_PORUM</name>
<dbReference type="PANTHER" id="PTHR24351">
    <property type="entry name" value="RIBOSOMAL PROTEIN S6 KINASE"/>
    <property type="match status" value="1"/>
</dbReference>
<feature type="compositionally biased region" description="Gly residues" evidence="8">
    <location>
        <begin position="137"/>
        <end position="146"/>
    </location>
</feature>
<dbReference type="InterPro" id="IPR045270">
    <property type="entry name" value="STKc_AGC"/>
</dbReference>
<dbReference type="Pfam" id="PF00069">
    <property type="entry name" value="Pkinase"/>
    <property type="match status" value="1"/>
</dbReference>
<feature type="region of interest" description="Disordered" evidence="8">
    <location>
        <begin position="787"/>
        <end position="839"/>
    </location>
</feature>
<feature type="region of interest" description="Disordered" evidence="8">
    <location>
        <begin position="308"/>
        <end position="331"/>
    </location>
</feature>
<dbReference type="GO" id="GO:0004674">
    <property type="term" value="F:protein serine/threonine kinase activity"/>
    <property type="evidence" value="ECO:0007669"/>
    <property type="project" value="UniProtKB-KW"/>
</dbReference>
<evidence type="ECO:0000313" key="11">
    <source>
        <dbReference type="Proteomes" id="UP000218209"/>
    </source>
</evidence>
<proteinExistence type="predicted"/>
<feature type="region of interest" description="Disordered" evidence="8">
    <location>
        <begin position="1"/>
        <end position="67"/>
    </location>
</feature>
<protein>
    <recommendedName>
        <fullName evidence="9">Protein kinase domain-containing protein</fullName>
    </recommendedName>
</protein>
<evidence type="ECO:0000256" key="5">
    <source>
        <dbReference type="ARBA" id="ARBA00022777"/>
    </source>
</evidence>
<dbReference type="SMART" id="SM00220">
    <property type="entry name" value="S_TKc"/>
    <property type="match status" value="1"/>
</dbReference>
<dbReference type="OrthoDB" id="432483at2759"/>
<dbReference type="SUPFAM" id="SSF56112">
    <property type="entry name" value="Protein kinase-like (PK-like)"/>
    <property type="match status" value="1"/>
</dbReference>
<evidence type="ECO:0000313" key="10">
    <source>
        <dbReference type="EMBL" id="OSX69570.1"/>
    </source>
</evidence>
<dbReference type="Gene3D" id="1.10.510.10">
    <property type="entry name" value="Transferase(Phosphotransferase) domain 1"/>
    <property type="match status" value="1"/>
</dbReference>
<feature type="compositionally biased region" description="Gly residues" evidence="8">
    <location>
        <begin position="41"/>
        <end position="63"/>
    </location>
</feature>
<feature type="domain" description="Protein kinase" evidence="9">
    <location>
        <begin position="515"/>
        <end position="773"/>
    </location>
</feature>
<dbReference type="FunFam" id="1.10.510.10:FF:000571">
    <property type="entry name" value="Maternal embryonic leucine zipper kinase"/>
    <property type="match status" value="1"/>
</dbReference>
<sequence length="908" mass="92153">MRRSRRLNADAAAAAAPATGGGSPTHGWRKWLPHATHLRRSGGGGGTSSAGGSSAGGAGGSSAGGTTPAAAAAVAGAAATHDNYEPFVADPAYDLWTAPPVPTATRPRGGGGLAASRSVPHMTDESLTRLLALGENGGAAAAGGGRRTGKGARPTGDESPTAVAAAATGGGGKEARRGAAALPTSRASVDAGRLSGGGGAADRGDPLFDLGGSRRGGRANRGARATVDLGAAAAAGAAAGGLGAGVCAVGGGSLAGGAGMGGGGVGGGGGGGGGSLHATPAGVSSTRPGFGGRLSAFRHRNFGSAAAAAAAAGGDRPPPPPARRRVSLQRGLGGGTGLDGALAGLTGARARGGSAASAGAAAAGDVGKREAYRSGYDPLALLRRLPPSVASAVEVRVSGSRWLPHAWTPHWAELRGRLVVLLDADAAGWGGAPIAPGGPAAVGGSGDTAVRALFSTHRLFVSRRGRSGTTLRLRRAAGAAATSVWLRFADEAVAGAWEKALVLAAASRVVGVSDFVFVAPIGKGASGKVFLVRDRVTGERLALKVIDKRKVFDTRSGFRHAVDERLALQLTAGHPFFTQLRYAFQTRTNLYVALAFCDGGDLFQYLRTHGGRLREPQLRLVAAEVLLALEELHALGFVYRDLKPENVLLDRDGHVRLADFGLCKQLRNQLTSTICGTHTYAAPETLSGMAYNTSIDCWALGIFLYHLLRGRTPYEAPTLEQVIHKMSHSPVKFASSTSPELTSLITGLLDFKPANRLGCGLGGVTALRSHPFFAGIDWAAVRRGAPHADALSTSAPSPAGGPPPPPEPLRARRRPRSAVGAGDAPPTAADRGAVDAPDGMQDELRNFDLAEWGHVSIDNDRDDATYGDDTLWPPLRAKRRICDELFVVGFAYATSLPSAVPPGLSVGR</sequence>
<dbReference type="CDD" id="cd05123">
    <property type="entry name" value="STKc_AGC"/>
    <property type="match status" value="1"/>
</dbReference>
<feature type="compositionally biased region" description="Pro residues" evidence="8">
    <location>
        <begin position="799"/>
        <end position="808"/>
    </location>
</feature>
<evidence type="ECO:0000256" key="3">
    <source>
        <dbReference type="ARBA" id="ARBA00022679"/>
    </source>
</evidence>
<feature type="region of interest" description="Disordered" evidence="8">
    <location>
        <begin position="100"/>
        <end position="122"/>
    </location>
</feature>
<dbReference type="PROSITE" id="PS50011">
    <property type="entry name" value="PROTEIN_KINASE_DOM"/>
    <property type="match status" value="1"/>
</dbReference>
<evidence type="ECO:0000256" key="8">
    <source>
        <dbReference type="SAM" id="MobiDB-lite"/>
    </source>
</evidence>
<keyword evidence="3" id="KW-0808">Transferase</keyword>
<feature type="region of interest" description="Disordered" evidence="8">
    <location>
        <begin position="137"/>
        <end position="220"/>
    </location>
</feature>
<accession>A0A1X6NLZ8</accession>
<organism evidence="10 11">
    <name type="scientific">Porphyra umbilicalis</name>
    <name type="common">Purple laver</name>
    <name type="synonym">Red alga</name>
    <dbReference type="NCBI Taxonomy" id="2786"/>
    <lineage>
        <taxon>Eukaryota</taxon>
        <taxon>Rhodophyta</taxon>
        <taxon>Bangiophyceae</taxon>
        <taxon>Bangiales</taxon>
        <taxon>Bangiaceae</taxon>
        <taxon>Porphyra</taxon>
    </lineage>
</organism>
<keyword evidence="6 7" id="KW-0067">ATP-binding</keyword>
<evidence type="ECO:0000256" key="2">
    <source>
        <dbReference type="ARBA" id="ARBA00022553"/>
    </source>
</evidence>
<evidence type="ECO:0000256" key="6">
    <source>
        <dbReference type="ARBA" id="ARBA00022840"/>
    </source>
</evidence>
<dbReference type="EMBL" id="KV919490">
    <property type="protein sequence ID" value="OSX69570.1"/>
    <property type="molecule type" value="Genomic_DNA"/>
</dbReference>
<evidence type="ECO:0000259" key="9">
    <source>
        <dbReference type="PROSITE" id="PS50011"/>
    </source>
</evidence>
<reference evidence="10 11" key="1">
    <citation type="submission" date="2017-03" db="EMBL/GenBank/DDBJ databases">
        <title>WGS assembly of Porphyra umbilicalis.</title>
        <authorList>
            <person name="Brawley S.H."/>
            <person name="Blouin N.A."/>
            <person name="Ficko-Blean E."/>
            <person name="Wheeler G.L."/>
            <person name="Lohr M."/>
            <person name="Goodson H.V."/>
            <person name="Jenkins J.W."/>
            <person name="Blaby-Haas C.E."/>
            <person name="Helliwell K.E."/>
            <person name="Chan C."/>
            <person name="Marriage T."/>
            <person name="Bhattacharya D."/>
            <person name="Klein A.S."/>
            <person name="Badis Y."/>
            <person name="Brodie J."/>
            <person name="Cao Y."/>
            <person name="Collen J."/>
            <person name="Dittami S.M."/>
            <person name="Gachon C.M."/>
            <person name="Green B.R."/>
            <person name="Karpowicz S."/>
            <person name="Kim J.W."/>
            <person name="Kudahl U."/>
            <person name="Lin S."/>
            <person name="Michel G."/>
            <person name="Mittag M."/>
            <person name="Olson B.J."/>
            <person name="Pangilinan J."/>
            <person name="Peng Y."/>
            <person name="Qiu H."/>
            <person name="Shu S."/>
            <person name="Singer J.T."/>
            <person name="Smith A.G."/>
            <person name="Sprecher B.N."/>
            <person name="Wagner V."/>
            <person name="Wang W."/>
            <person name="Wang Z.-Y."/>
            <person name="Yan J."/>
            <person name="Yarish C."/>
            <person name="Zoeuner-Riek S."/>
            <person name="Zhuang Y."/>
            <person name="Zou Y."/>
            <person name="Lindquist E.A."/>
            <person name="Grimwood J."/>
            <person name="Barry K."/>
            <person name="Rokhsar D.S."/>
            <person name="Schmutz J."/>
            <person name="Stiller J.W."/>
            <person name="Grossman A.R."/>
            <person name="Prochnik S.E."/>
        </authorList>
    </citation>
    <scope>NUCLEOTIDE SEQUENCE [LARGE SCALE GENOMIC DNA]</scope>
    <source>
        <strain evidence="10">4086291</strain>
    </source>
</reference>
<dbReference type="InterPro" id="IPR008271">
    <property type="entry name" value="Ser/Thr_kinase_AS"/>
</dbReference>
<feature type="compositionally biased region" description="Low complexity" evidence="8">
    <location>
        <begin position="9"/>
        <end position="18"/>
    </location>
</feature>
<keyword evidence="2" id="KW-0597">Phosphoprotein</keyword>
<keyword evidence="11" id="KW-1185">Reference proteome</keyword>
<evidence type="ECO:0000256" key="1">
    <source>
        <dbReference type="ARBA" id="ARBA00022527"/>
    </source>
</evidence>
<evidence type="ECO:0000256" key="4">
    <source>
        <dbReference type="ARBA" id="ARBA00022741"/>
    </source>
</evidence>
<dbReference type="GO" id="GO:0005524">
    <property type="term" value="F:ATP binding"/>
    <property type="evidence" value="ECO:0007669"/>
    <property type="project" value="UniProtKB-UniRule"/>
</dbReference>
<dbReference type="Proteomes" id="UP000218209">
    <property type="component" value="Unassembled WGS sequence"/>
</dbReference>
<dbReference type="InterPro" id="IPR000719">
    <property type="entry name" value="Prot_kinase_dom"/>
</dbReference>
<dbReference type="Gene3D" id="3.30.200.20">
    <property type="entry name" value="Phosphorylase Kinase, domain 1"/>
    <property type="match status" value="1"/>
</dbReference>
<keyword evidence="5" id="KW-0418">Kinase</keyword>
<feature type="region of interest" description="Disordered" evidence="8">
    <location>
        <begin position="271"/>
        <end position="295"/>
    </location>
</feature>
<dbReference type="PROSITE" id="PS00108">
    <property type="entry name" value="PROTEIN_KINASE_ST"/>
    <property type="match status" value="1"/>
</dbReference>
<dbReference type="PROSITE" id="PS00107">
    <property type="entry name" value="PROTEIN_KINASE_ATP"/>
    <property type="match status" value="1"/>
</dbReference>
<keyword evidence="4 7" id="KW-0547">Nucleotide-binding</keyword>
<feature type="binding site" evidence="7">
    <location>
        <position position="544"/>
    </location>
    <ligand>
        <name>ATP</name>
        <dbReference type="ChEBI" id="CHEBI:30616"/>
    </ligand>
</feature>